<evidence type="ECO:0000256" key="6">
    <source>
        <dbReference type="ARBA" id="ARBA00023067"/>
    </source>
</evidence>
<dbReference type="PANTHER" id="PTHR14418:SF5">
    <property type="entry name" value="CONDENSIN COMPLEX SUBUNIT 3"/>
    <property type="match status" value="1"/>
</dbReference>
<comment type="similarity">
    <text evidence="2">Belongs to the CND3 (condensin subunit 3) family.</text>
</comment>
<feature type="compositionally biased region" description="Basic residues" evidence="8">
    <location>
        <begin position="957"/>
        <end position="966"/>
    </location>
</feature>
<feature type="region of interest" description="Disordered" evidence="8">
    <location>
        <begin position="948"/>
        <end position="1035"/>
    </location>
</feature>
<accession>A0A9P7G0R7</accession>
<evidence type="ECO:0000256" key="1">
    <source>
        <dbReference type="ARBA" id="ARBA00004286"/>
    </source>
</evidence>
<feature type="compositionally biased region" description="Basic and acidic residues" evidence="8">
    <location>
        <begin position="544"/>
        <end position="556"/>
    </location>
</feature>
<dbReference type="InterPro" id="IPR025977">
    <property type="entry name" value="Cnd3_C"/>
</dbReference>
<evidence type="ECO:0000256" key="7">
    <source>
        <dbReference type="ARBA" id="ARBA00023306"/>
    </source>
</evidence>
<dbReference type="GO" id="GO:0051301">
    <property type="term" value="P:cell division"/>
    <property type="evidence" value="ECO:0007669"/>
    <property type="project" value="UniProtKB-KW"/>
</dbReference>
<comment type="caution">
    <text evidence="10">The sequence shown here is derived from an EMBL/GenBank/DDBJ whole genome shotgun (WGS) entry which is preliminary data.</text>
</comment>
<keyword evidence="6" id="KW-0226">DNA condensation</keyword>
<evidence type="ECO:0000256" key="3">
    <source>
        <dbReference type="ARBA" id="ARBA00022454"/>
    </source>
</evidence>
<evidence type="ECO:0000313" key="10">
    <source>
        <dbReference type="EMBL" id="KAG5641543.1"/>
    </source>
</evidence>
<dbReference type="Pfam" id="PF12719">
    <property type="entry name" value="Cnd3"/>
    <property type="match status" value="1"/>
</dbReference>
<dbReference type="GO" id="GO:0000793">
    <property type="term" value="C:condensed chromosome"/>
    <property type="evidence" value="ECO:0007669"/>
    <property type="project" value="TreeGrafter"/>
</dbReference>
<dbReference type="Proteomes" id="UP000775547">
    <property type="component" value="Unassembled WGS sequence"/>
</dbReference>
<keyword evidence="3" id="KW-0158">Chromosome</keyword>
<evidence type="ECO:0000259" key="9">
    <source>
        <dbReference type="Pfam" id="PF12719"/>
    </source>
</evidence>
<dbReference type="InterPro" id="IPR011989">
    <property type="entry name" value="ARM-like"/>
</dbReference>
<feature type="domain" description="Nuclear condensin complex subunit 3 C-terminal" evidence="9">
    <location>
        <begin position="595"/>
        <end position="868"/>
    </location>
</feature>
<evidence type="ECO:0000256" key="8">
    <source>
        <dbReference type="SAM" id="MobiDB-lite"/>
    </source>
</evidence>
<keyword evidence="11" id="KW-1185">Reference proteome</keyword>
<dbReference type="EMBL" id="JABCKV010000293">
    <property type="protein sequence ID" value="KAG5641543.1"/>
    <property type="molecule type" value="Genomic_DNA"/>
</dbReference>
<dbReference type="OrthoDB" id="27187at2759"/>
<dbReference type="InterPro" id="IPR027165">
    <property type="entry name" value="CND3"/>
</dbReference>
<name>A0A9P7G0R7_9AGAR</name>
<proteinExistence type="inferred from homology"/>
<dbReference type="PANTHER" id="PTHR14418">
    <property type="entry name" value="CONDENSIN COMPLEX SUBUNIT 3-RELATED"/>
    <property type="match status" value="1"/>
</dbReference>
<dbReference type="AlphaFoldDB" id="A0A9P7G0R7"/>
<protein>
    <recommendedName>
        <fullName evidence="9">Nuclear condensin complex subunit 3 C-terminal domain-containing protein</fullName>
    </recommendedName>
</protein>
<evidence type="ECO:0000313" key="11">
    <source>
        <dbReference type="Proteomes" id="UP000775547"/>
    </source>
</evidence>
<dbReference type="SUPFAM" id="SSF48371">
    <property type="entry name" value="ARM repeat"/>
    <property type="match status" value="1"/>
</dbReference>
<reference evidence="10" key="1">
    <citation type="submission" date="2020-07" db="EMBL/GenBank/DDBJ databases">
        <authorList>
            <person name="Nieuwenhuis M."/>
            <person name="Van De Peppel L.J.J."/>
        </authorList>
    </citation>
    <scope>NUCLEOTIDE SEQUENCE</scope>
    <source>
        <strain evidence="10">AP01</strain>
        <tissue evidence="10">Mycelium</tissue>
    </source>
</reference>
<sequence>MPGRTLQAEAVALRDQVNSLLPRIVDQAQNTTANHQKNLVALHKLQAQAAQCIEHLRKGKGVKLIGERIFEEAVFDTLMRVLSVKKGVPQADRVVKFVGQYIKFINEKAVEEKTAEEADEDDEEESTASRFTARLLNFLLKGLLAKEKSVRYRVLQTVAEMVSHLGEIDEDIYKELRSSLMGRINDKEANVRVQAVIALSKLAGSEGPSEVEDGESTVLDVLLDTMEHDSSPEVRRAALLNITVNSTTLPRILDRTRDTDTTLRKLVYSAVLERDLTIKDDEGMGPTHPRACTILQRELIIRNGLSDREPSVRNAAASLLGKWVDIIAERPAKQEGENTLQDAKIESGLVEMLKMLDLAAESTVAADAVLGVFDTRPDIFENMEFGRDYWENLTPETAFLARVFVEHGKALKDEARLENVLPVVTELAFRIQTAFNTLIDDITVEEQERLFRDPTEDEIIRMEDSRLEKEAIIGELLRLAVNLDYADEIGRRKMFQLVRDMLSHPALPESLLSKCLDVLRELSANERDLIRVVVEIVQDLRDLGGDEDQDATKDADAETTYGETPATVRPPRTNKKPPTEQIPEEKAHSDFIDLRSLSLCIGMLERVNSTLEENSTLDGILKELIVPSVKRKEPVFREKGLRLAVGSVLLFVTQLMSSPEVLMPSLLKVVFDILMVHDQVLRKEIPGDFPKIVPFLIQLLGTSTSDKVRALICVGLSKLVLAGMITDNTVVMNLVQSYLSPATIDNQELRQCLTFFFPAYSYSSPLNQRTMREIFIKTYQELSKDRKKLQGDDEMISSAQVTALFLDWTDPIKLRSAFDARGKADAKHQADMSVQLDMAVDIIKSLLQDEWEKEDKKILCQLLGKLHIPETVEDDKIKELKVLMFGLRSRRPLRDTTTNNAFAKFEANIAKKFEKQLEDFSEEEYRKLEQLEELFKFLDDIIPEDDEEAISFEEPRRKGKKRRPRLSKSDDNSSGEDVSEPGPPLPPTRTLPKRSAAAKKTVIEILSDSDEEQPAAVPVPRDNRSKQRRDTLEVKEEQLDAEINEILDDDDTSEIPFDSIMDGDMHEEEEEEEEVNDLLAEE</sequence>
<organism evidence="10 11">
    <name type="scientific">Asterophora parasitica</name>
    <dbReference type="NCBI Taxonomy" id="117018"/>
    <lineage>
        <taxon>Eukaryota</taxon>
        <taxon>Fungi</taxon>
        <taxon>Dikarya</taxon>
        <taxon>Basidiomycota</taxon>
        <taxon>Agaricomycotina</taxon>
        <taxon>Agaricomycetes</taxon>
        <taxon>Agaricomycetidae</taxon>
        <taxon>Agaricales</taxon>
        <taxon>Tricholomatineae</taxon>
        <taxon>Lyophyllaceae</taxon>
        <taxon>Asterophora</taxon>
    </lineage>
</organism>
<dbReference type="GO" id="GO:0000796">
    <property type="term" value="C:condensin complex"/>
    <property type="evidence" value="ECO:0007669"/>
    <property type="project" value="InterPro"/>
</dbReference>
<evidence type="ECO:0000256" key="4">
    <source>
        <dbReference type="ARBA" id="ARBA00022618"/>
    </source>
</evidence>
<evidence type="ECO:0000256" key="5">
    <source>
        <dbReference type="ARBA" id="ARBA00022776"/>
    </source>
</evidence>
<reference evidence="10" key="2">
    <citation type="submission" date="2021-10" db="EMBL/GenBank/DDBJ databases">
        <title>Phylogenomics reveals ancestral predisposition of the termite-cultivated fungus Termitomyces towards a domesticated lifestyle.</title>
        <authorList>
            <person name="Auxier B."/>
            <person name="Grum-Grzhimaylo A."/>
            <person name="Cardenas M.E."/>
            <person name="Lodge J.D."/>
            <person name="Laessoe T."/>
            <person name="Pedersen O."/>
            <person name="Smith M.E."/>
            <person name="Kuyper T.W."/>
            <person name="Franco-Molano E.A."/>
            <person name="Baroni T.J."/>
            <person name="Aanen D.K."/>
        </authorList>
    </citation>
    <scope>NUCLEOTIDE SEQUENCE</scope>
    <source>
        <strain evidence="10">AP01</strain>
        <tissue evidence="10">Mycelium</tissue>
    </source>
</reference>
<feature type="compositionally biased region" description="Basic and acidic residues" evidence="8">
    <location>
        <begin position="1021"/>
        <end position="1035"/>
    </location>
</feature>
<comment type="subcellular location">
    <subcellularLocation>
        <location evidence="1">Chromosome</location>
    </subcellularLocation>
</comment>
<keyword evidence="5" id="KW-0498">Mitosis</keyword>
<evidence type="ECO:0000256" key="2">
    <source>
        <dbReference type="ARBA" id="ARBA00006533"/>
    </source>
</evidence>
<dbReference type="Pfam" id="PF13646">
    <property type="entry name" value="HEAT_2"/>
    <property type="match status" value="1"/>
</dbReference>
<dbReference type="Gene3D" id="1.25.10.10">
    <property type="entry name" value="Leucine-rich Repeat Variant"/>
    <property type="match status" value="1"/>
</dbReference>
<feature type="region of interest" description="Disordered" evidence="8">
    <location>
        <begin position="544"/>
        <end position="585"/>
    </location>
</feature>
<gene>
    <name evidence="10" type="ORF">DXG03_004802</name>
</gene>
<keyword evidence="4" id="KW-0132">Cell division</keyword>
<dbReference type="GO" id="GO:0007076">
    <property type="term" value="P:mitotic chromosome condensation"/>
    <property type="evidence" value="ECO:0007669"/>
    <property type="project" value="InterPro"/>
</dbReference>
<dbReference type="InterPro" id="IPR016024">
    <property type="entry name" value="ARM-type_fold"/>
</dbReference>
<keyword evidence="7" id="KW-0131">Cell cycle</keyword>